<proteinExistence type="inferred from homology"/>
<feature type="chain" id="PRO_5021258703" description="Alkaline phosphatase" evidence="18">
    <location>
        <begin position="27"/>
        <end position="581"/>
    </location>
</feature>
<dbReference type="PRINTS" id="PR00113">
    <property type="entry name" value="ALKPHPHTASE"/>
</dbReference>
<evidence type="ECO:0000256" key="2">
    <source>
        <dbReference type="ARBA" id="ARBA00005984"/>
    </source>
</evidence>
<dbReference type="EMBL" id="SWLE01000019">
    <property type="protein sequence ID" value="TNM87925.1"/>
    <property type="molecule type" value="Genomic_DNA"/>
</dbReference>
<comment type="similarity">
    <text evidence="2 16">Belongs to the alkaline phosphatase family.</text>
</comment>
<dbReference type="PANTHER" id="PTHR11596:SF37">
    <property type="entry name" value="ALKALINE PHOSPHATASE"/>
    <property type="match status" value="1"/>
</dbReference>
<evidence type="ECO:0000256" key="9">
    <source>
        <dbReference type="ARBA" id="ARBA00022833"/>
    </source>
</evidence>
<feature type="binding site" evidence="15">
    <location>
        <position position="509"/>
    </location>
    <ligand>
        <name>Zn(2+)</name>
        <dbReference type="ChEBI" id="CHEBI:29105"/>
        <label>2</label>
    </ligand>
</feature>
<dbReference type="EC" id="3.1.3.1" evidence="4 17"/>
<dbReference type="Proteomes" id="UP000516260">
    <property type="component" value="Chromosome 6"/>
</dbReference>
<gene>
    <name evidence="19" type="ORF">fugu_006146</name>
</gene>
<evidence type="ECO:0000256" key="11">
    <source>
        <dbReference type="ARBA" id="ARBA00023136"/>
    </source>
</evidence>
<comment type="cofactor">
    <cofactor evidence="15">
        <name>Zn(2+)</name>
        <dbReference type="ChEBI" id="CHEBI:29105"/>
    </cofactor>
    <text evidence="15">Binds 2 Zn(2+) ions.</text>
</comment>
<comment type="catalytic activity">
    <reaction evidence="17">
        <text>a phosphate monoester + H2O = an alcohol + phosphate</text>
        <dbReference type="Rhea" id="RHEA:15017"/>
        <dbReference type="ChEBI" id="CHEBI:15377"/>
        <dbReference type="ChEBI" id="CHEBI:30879"/>
        <dbReference type="ChEBI" id="CHEBI:43474"/>
        <dbReference type="ChEBI" id="CHEBI:67140"/>
        <dbReference type="EC" id="3.1.3.1"/>
    </reaction>
</comment>
<evidence type="ECO:0000256" key="16">
    <source>
        <dbReference type="RuleBase" id="RU003946"/>
    </source>
</evidence>
<dbReference type="SUPFAM" id="SSF53649">
    <property type="entry name" value="Alkaline phosphatase-like"/>
    <property type="match status" value="1"/>
</dbReference>
<dbReference type="InterPro" id="IPR017850">
    <property type="entry name" value="Alkaline_phosphatase_core_sf"/>
</dbReference>
<evidence type="ECO:0000256" key="7">
    <source>
        <dbReference type="ARBA" id="ARBA00022723"/>
    </source>
</evidence>
<keyword evidence="18" id="KW-0732">Signal</keyword>
<dbReference type="PROSITE" id="PS00123">
    <property type="entry name" value="ALKALINE_PHOSPHATASE"/>
    <property type="match status" value="1"/>
</dbReference>
<keyword evidence="10 15" id="KW-0460">Magnesium</keyword>
<sequence length="581" mass="64303">MLAPCCGVPRFLLVLLGPMLFAAGLGRSREPRNILWVEKWTLERLTSIPATLHELEKEPAYWDAQARATLGAALRLRPRDHQARNLILFLGDGMGVSTVSAARILRGQMEGGSGEETMLAMDTFPYVALSKTYSVDKQVADSASTATAYHCGVKANAKTLGLNANAVAYECNTTFGNEVYSVLRRAKAQGKSVGIVTTTRVQHASPAASYAHSVSRSWYSDSDLPESAIEQGCVDIAAQLVTNVDIDVILGGGRMYMTPRGTLDPEYPTSNSRKGDRNDKRNLIDVWLNAEPVRTQRPRLSSNRLKSDFYTSVSLMLQNKRSRYVWNKREFDEINIKTTDRLMGLFEPKDMKFEVFRNSTRDPSIVEMTEKAIQILSKNPNGYFLFVEGGRIDHGHHDSVAKLALTETVMFDRAIQRAAQLTRESDTLTVVTADHSHVFTFGGNTPRGNPIFGLAPKNADDGMPFTSILYANGPGYIHVNGSRENITMVDYNDDEYMQQAAVPLDAETHGGEDVAIYAKGPMAHLFHGVKEQNYIAHVMAYAACLEPYRTCPRTPTHSSSPAVKSPSNLLFFLLVLLLVLR</sequence>
<evidence type="ECO:0000256" key="4">
    <source>
        <dbReference type="ARBA" id="ARBA00012647"/>
    </source>
</evidence>
<dbReference type="SMART" id="SM00098">
    <property type="entry name" value="alkPPc"/>
    <property type="match status" value="1"/>
</dbReference>
<feature type="binding site" evidence="15">
    <location>
        <position position="435"/>
    </location>
    <ligand>
        <name>Zn(2+)</name>
        <dbReference type="ChEBI" id="CHEBI:29105"/>
        <label>2</label>
    </ligand>
</feature>
<feature type="binding site" evidence="15">
    <location>
        <position position="393"/>
    </location>
    <ligand>
        <name>Zn(2+)</name>
        <dbReference type="ChEBI" id="CHEBI:29105"/>
        <label>2</label>
    </ligand>
</feature>
<keyword evidence="5" id="KW-1003">Cell membrane</keyword>
<keyword evidence="7 15" id="KW-0479">Metal-binding</keyword>
<evidence type="ECO:0000256" key="6">
    <source>
        <dbReference type="ARBA" id="ARBA00022622"/>
    </source>
</evidence>
<comment type="subcellular location">
    <subcellularLocation>
        <location evidence="1">Cell membrane</location>
        <topology evidence="1">Lipid-anchor</topology>
        <topology evidence="1">GPI-anchor</topology>
    </subcellularLocation>
</comment>
<keyword evidence="12" id="KW-0325">Glycoprotein</keyword>
<evidence type="ECO:0000256" key="12">
    <source>
        <dbReference type="ARBA" id="ARBA00023180"/>
    </source>
</evidence>
<evidence type="ECO:0000256" key="13">
    <source>
        <dbReference type="ARBA" id="ARBA00023288"/>
    </source>
</evidence>
<keyword evidence="9 15" id="KW-0862">Zinc</keyword>
<evidence type="ECO:0000256" key="8">
    <source>
        <dbReference type="ARBA" id="ARBA00022801"/>
    </source>
</evidence>
<feature type="binding site" evidence="15">
    <location>
        <position position="92"/>
    </location>
    <ligand>
        <name>Mg(2+)</name>
        <dbReference type="ChEBI" id="CHEBI:18420"/>
    </ligand>
</feature>
<dbReference type="GO" id="GO:0005886">
    <property type="term" value="C:plasma membrane"/>
    <property type="evidence" value="ECO:0007669"/>
    <property type="project" value="UniProtKB-SubCell"/>
</dbReference>
<keyword evidence="11" id="KW-0472">Membrane</keyword>
<evidence type="ECO:0000256" key="14">
    <source>
        <dbReference type="PIRSR" id="PIRSR601952-1"/>
    </source>
</evidence>
<reference evidence="19 20" key="1">
    <citation type="submission" date="2019-04" db="EMBL/GenBank/DDBJ databases">
        <title>The sequence and de novo assembly of Takifugu bimaculatus genome using PacBio and Hi-C technologies.</title>
        <authorList>
            <person name="Xu P."/>
            <person name="Liu B."/>
            <person name="Zhou Z."/>
        </authorList>
    </citation>
    <scope>NUCLEOTIDE SEQUENCE [LARGE SCALE GENOMIC DNA]</scope>
    <source>
        <strain evidence="19">TB-2018</strain>
        <tissue evidence="19">Muscle</tissue>
    </source>
</reference>
<feature type="active site" description="Phosphoserine intermediate" evidence="14">
    <location>
        <position position="142"/>
    </location>
</feature>
<comment type="caution">
    <text evidence="19">The sequence shown here is derived from an EMBL/GenBank/DDBJ whole genome shotgun (WGS) entry which is preliminary data.</text>
</comment>
<dbReference type="GO" id="GO:0004035">
    <property type="term" value="F:alkaline phosphatase activity"/>
    <property type="evidence" value="ECO:0007669"/>
    <property type="project" value="UniProtKB-EC"/>
</dbReference>
<dbReference type="InterPro" id="IPR001952">
    <property type="entry name" value="Alkaline_phosphatase"/>
</dbReference>
<keyword evidence="8 17" id="KW-0378">Hydrolase</keyword>
<accession>A0A4Z2B7A1</accession>
<feature type="binding site" evidence="15">
    <location>
        <position position="397"/>
    </location>
    <ligand>
        <name>Zn(2+)</name>
        <dbReference type="ChEBI" id="CHEBI:29105"/>
        <label>2</label>
    </ligand>
</feature>
<evidence type="ECO:0000313" key="20">
    <source>
        <dbReference type="Proteomes" id="UP000516260"/>
    </source>
</evidence>
<protein>
    <recommendedName>
        <fullName evidence="4 17">Alkaline phosphatase</fullName>
        <ecNumber evidence="4 17">3.1.3.1</ecNumber>
    </recommendedName>
</protein>
<dbReference type="CDD" id="cd16012">
    <property type="entry name" value="ALP"/>
    <property type="match status" value="1"/>
</dbReference>
<feature type="binding site" evidence="15">
    <location>
        <position position="92"/>
    </location>
    <ligand>
        <name>Zn(2+)</name>
        <dbReference type="ChEBI" id="CHEBI:29105"/>
        <label>2</label>
    </ligand>
</feature>
<comment type="subunit">
    <text evidence="3">Homodimer.</text>
</comment>
<dbReference type="GO" id="GO:0098552">
    <property type="term" value="C:side of membrane"/>
    <property type="evidence" value="ECO:0007669"/>
    <property type="project" value="UniProtKB-KW"/>
</dbReference>
<dbReference type="AlphaFoldDB" id="A0A4Z2B7A1"/>
<evidence type="ECO:0000256" key="5">
    <source>
        <dbReference type="ARBA" id="ARBA00022475"/>
    </source>
</evidence>
<name>A0A4Z2B7A1_9TELE</name>
<evidence type="ECO:0000256" key="1">
    <source>
        <dbReference type="ARBA" id="ARBA00004609"/>
    </source>
</evidence>
<dbReference type="Gene3D" id="3.40.720.10">
    <property type="entry name" value="Alkaline Phosphatase, subunit A"/>
    <property type="match status" value="1"/>
</dbReference>
<feature type="binding site" evidence="15">
    <location>
        <position position="388"/>
    </location>
    <ligand>
        <name>Mg(2+)</name>
        <dbReference type="ChEBI" id="CHEBI:18420"/>
    </ligand>
</feature>
<organism evidence="19 20">
    <name type="scientific">Takifugu bimaculatus</name>
    <dbReference type="NCBI Taxonomy" id="433685"/>
    <lineage>
        <taxon>Eukaryota</taxon>
        <taxon>Metazoa</taxon>
        <taxon>Chordata</taxon>
        <taxon>Craniata</taxon>
        <taxon>Vertebrata</taxon>
        <taxon>Euteleostomi</taxon>
        <taxon>Actinopterygii</taxon>
        <taxon>Neopterygii</taxon>
        <taxon>Teleostei</taxon>
        <taxon>Neoteleostei</taxon>
        <taxon>Acanthomorphata</taxon>
        <taxon>Eupercaria</taxon>
        <taxon>Tetraodontiformes</taxon>
        <taxon>Tetradontoidea</taxon>
        <taxon>Tetraodontidae</taxon>
        <taxon>Takifugu</taxon>
    </lineage>
</organism>
<comment type="cofactor">
    <cofactor evidence="15">
        <name>Mg(2+)</name>
        <dbReference type="ChEBI" id="CHEBI:18420"/>
    </cofactor>
    <text evidence="15">Binds 1 Mg(2+) ion.</text>
</comment>
<evidence type="ECO:0000313" key="19">
    <source>
        <dbReference type="EMBL" id="TNM87925.1"/>
    </source>
</evidence>
<keyword evidence="6" id="KW-0336">GPI-anchor</keyword>
<dbReference type="FunFam" id="3.40.720.10:FF:000008">
    <property type="entry name" value="Alkaline phosphatase"/>
    <property type="match status" value="1"/>
</dbReference>
<evidence type="ECO:0000256" key="10">
    <source>
        <dbReference type="ARBA" id="ARBA00022842"/>
    </source>
</evidence>
<dbReference type="Pfam" id="PF00245">
    <property type="entry name" value="Alk_phosphatase"/>
    <property type="match status" value="1"/>
</dbReference>
<evidence type="ECO:0000256" key="15">
    <source>
        <dbReference type="PIRSR" id="PIRSR601952-2"/>
    </source>
</evidence>
<evidence type="ECO:0000256" key="18">
    <source>
        <dbReference type="SAM" id="SignalP"/>
    </source>
</evidence>
<feature type="binding site" evidence="15">
    <location>
        <position position="434"/>
    </location>
    <ligand>
        <name>Zn(2+)</name>
        <dbReference type="ChEBI" id="CHEBI:29105"/>
        <label>1</label>
    </ligand>
</feature>
<keyword evidence="13" id="KW-0449">Lipoprotein</keyword>
<evidence type="ECO:0000256" key="3">
    <source>
        <dbReference type="ARBA" id="ARBA00011738"/>
    </source>
</evidence>
<evidence type="ECO:0000256" key="17">
    <source>
        <dbReference type="RuleBase" id="RU003947"/>
    </source>
</evidence>
<dbReference type="PANTHER" id="PTHR11596">
    <property type="entry name" value="ALKALINE PHOSPHATASE"/>
    <property type="match status" value="1"/>
</dbReference>
<dbReference type="InterPro" id="IPR018299">
    <property type="entry name" value="Alkaline_phosphatase_AS"/>
</dbReference>
<feature type="binding site" evidence="15">
    <location>
        <position position="205"/>
    </location>
    <ligand>
        <name>Mg(2+)</name>
        <dbReference type="ChEBI" id="CHEBI:18420"/>
    </ligand>
</feature>
<keyword evidence="20" id="KW-1185">Reference proteome</keyword>
<dbReference type="GO" id="GO:0046872">
    <property type="term" value="F:metal ion binding"/>
    <property type="evidence" value="ECO:0007669"/>
    <property type="project" value="UniProtKB-KW"/>
</dbReference>
<feature type="binding site" evidence="15">
    <location>
        <position position="203"/>
    </location>
    <ligand>
        <name>Mg(2+)</name>
        <dbReference type="ChEBI" id="CHEBI:18420"/>
    </ligand>
</feature>
<feature type="signal peptide" evidence="18">
    <location>
        <begin position="1"/>
        <end position="26"/>
    </location>
</feature>